<dbReference type="GO" id="GO:0003924">
    <property type="term" value="F:GTPase activity"/>
    <property type="evidence" value="ECO:0007669"/>
    <property type="project" value="InterPro"/>
</dbReference>
<dbReference type="Gene3D" id="2.40.30.10">
    <property type="entry name" value="Translation factors"/>
    <property type="match status" value="1"/>
</dbReference>
<evidence type="ECO:0000256" key="6">
    <source>
        <dbReference type="ARBA" id="ARBA00024731"/>
    </source>
</evidence>
<feature type="region of interest" description="Disordered" evidence="7">
    <location>
        <begin position="457"/>
        <end position="479"/>
    </location>
</feature>
<keyword evidence="4" id="KW-0648">Protein biosynthesis</keyword>
<accession>A0A328BB84</accession>
<evidence type="ECO:0000256" key="5">
    <source>
        <dbReference type="ARBA" id="ARBA00023134"/>
    </source>
</evidence>
<name>A0A328BB84_9CAUL</name>
<comment type="function">
    <text evidence="6">Catalyzes the GTP-dependent ribosomal translocation step during translation elongation. During this step, the ribosome changes from the pre-translocational (PRE) to the post-translocational (POST) state as the newly formed A-site-bound peptidyl-tRNA and P-site-bound deacylated tRNA move to the P and E sites, respectively. Catalyzes the coordinated movement of the two tRNA molecules, the mRNA and conformational changes in the ribosome.</text>
</comment>
<evidence type="ECO:0000259" key="9">
    <source>
        <dbReference type="SMART" id="SM00889"/>
    </source>
</evidence>
<dbReference type="SMART" id="SM00838">
    <property type="entry name" value="EFG_C"/>
    <property type="match status" value="1"/>
</dbReference>
<dbReference type="SUPFAM" id="SSF52540">
    <property type="entry name" value="P-loop containing nucleoside triphosphate hydrolases"/>
    <property type="match status" value="1"/>
</dbReference>
<dbReference type="Pfam" id="PF00009">
    <property type="entry name" value="GTP_EFTU"/>
    <property type="match status" value="1"/>
</dbReference>
<dbReference type="SUPFAM" id="SSF50447">
    <property type="entry name" value="Translation proteins"/>
    <property type="match status" value="1"/>
</dbReference>
<evidence type="ECO:0000256" key="7">
    <source>
        <dbReference type="SAM" id="MobiDB-lite"/>
    </source>
</evidence>
<feature type="compositionally biased region" description="Basic residues" evidence="7">
    <location>
        <begin position="465"/>
        <end position="475"/>
    </location>
</feature>
<dbReference type="GO" id="GO:0003746">
    <property type="term" value="F:translation elongation factor activity"/>
    <property type="evidence" value="ECO:0007669"/>
    <property type="project" value="UniProtKB-KW"/>
</dbReference>
<dbReference type="InterPro" id="IPR005517">
    <property type="entry name" value="Transl_elong_EFG/EF2_IV"/>
</dbReference>
<dbReference type="AlphaFoldDB" id="A0A328BB84"/>
<dbReference type="InterPro" id="IPR000640">
    <property type="entry name" value="EFG_V-like"/>
</dbReference>
<dbReference type="Gene3D" id="3.30.230.10">
    <property type="match status" value="1"/>
</dbReference>
<dbReference type="Gene3D" id="3.30.70.870">
    <property type="entry name" value="Elongation Factor G (Translational Gtpase), domain 3"/>
    <property type="match status" value="1"/>
</dbReference>
<keyword evidence="2" id="KW-0547">Nucleotide-binding</keyword>
<reference evidence="10 11" key="1">
    <citation type="submission" date="2018-05" db="EMBL/GenBank/DDBJ databases">
        <authorList>
            <person name="Lanie J.A."/>
            <person name="Ng W.-L."/>
            <person name="Kazmierczak K.M."/>
            <person name="Andrzejewski T.M."/>
            <person name="Davidsen T.M."/>
            <person name="Wayne K.J."/>
            <person name="Tettelin H."/>
            <person name="Glass J.I."/>
            <person name="Rusch D."/>
            <person name="Podicherti R."/>
            <person name="Tsui H.-C.T."/>
            <person name="Winkler M.E."/>
        </authorList>
    </citation>
    <scope>NUCLEOTIDE SEQUENCE [LARGE SCALE GENOMIC DNA]</scope>
    <source>
        <strain evidence="10 11">BUT-10</strain>
    </source>
</reference>
<comment type="caution">
    <text evidence="10">The sequence shown here is derived from an EMBL/GenBank/DDBJ whole genome shotgun (WGS) entry which is preliminary data.</text>
</comment>
<dbReference type="SUPFAM" id="SSF54211">
    <property type="entry name" value="Ribosomal protein S5 domain 2-like"/>
    <property type="match status" value="1"/>
</dbReference>
<dbReference type="OrthoDB" id="9802948at2"/>
<dbReference type="SMART" id="SM00889">
    <property type="entry name" value="EFG_IV"/>
    <property type="match status" value="1"/>
</dbReference>
<dbReference type="InterPro" id="IPR014721">
    <property type="entry name" value="Ribsml_uS5_D2-typ_fold_subgr"/>
</dbReference>
<dbReference type="Pfam" id="PF14492">
    <property type="entry name" value="EFG_III"/>
    <property type="match status" value="1"/>
</dbReference>
<feature type="domain" description="Translation elongation factor EFG/EF2" evidence="9">
    <location>
        <begin position="454"/>
        <end position="571"/>
    </location>
</feature>
<dbReference type="InterPro" id="IPR020568">
    <property type="entry name" value="Ribosomal_Su5_D2-typ_SF"/>
</dbReference>
<evidence type="ECO:0000313" key="10">
    <source>
        <dbReference type="EMBL" id="RAK63721.1"/>
    </source>
</evidence>
<dbReference type="PANTHER" id="PTHR43261:SF7">
    <property type="entry name" value="ELONGATION FACTOR G-LIKE PROTEIN"/>
    <property type="match status" value="1"/>
</dbReference>
<protein>
    <recommendedName>
        <fullName evidence="1">Elongation factor G</fullName>
    </recommendedName>
</protein>
<dbReference type="EMBL" id="QFYS01000007">
    <property type="protein sequence ID" value="RAK63721.1"/>
    <property type="molecule type" value="Genomic_DNA"/>
</dbReference>
<dbReference type="InterPro" id="IPR035649">
    <property type="entry name" value="EFG_V"/>
</dbReference>
<dbReference type="InterPro" id="IPR047872">
    <property type="entry name" value="EFG_IV"/>
</dbReference>
<dbReference type="InterPro" id="IPR009000">
    <property type="entry name" value="Transl_B-barrel_sf"/>
</dbReference>
<dbReference type="CDD" id="cd03713">
    <property type="entry name" value="EFG_mtEFG_C"/>
    <property type="match status" value="1"/>
</dbReference>
<dbReference type="Proteomes" id="UP000249524">
    <property type="component" value="Unassembled WGS sequence"/>
</dbReference>
<proteinExistence type="predicted"/>
<evidence type="ECO:0000256" key="1">
    <source>
        <dbReference type="ARBA" id="ARBA00017872"/>
    </source>
</evidence>
<evidence type="ECO:0000313" key="11">
    <source>
        <dbReference type="Proteomes" id="UP000249524"/>
    </source>
</evidence>
<dbReference type="InterPro" id="IPR035647">
    <property type="entry name" value="EFG_III/V"/>
</dbReference>
<organism evidence="10 11">
    <name type="scientific">Phenylobacterium kunshanense</name>
    <dbReference type="NCBI Taxonomy" id="1445034"/>
    <lineage>
        <taxon>Bacteria</taxon>
        <taxon>Pseudomonadati</taxon>
        <taxon>Pseudomonadota</taxon>
        <taxon>Alphaproteobacteria</taxon>
        <taxon>Caulobacterales</taxon>
        <taxon>Caulobacteraceae</taxon>
        <taxon>Phenylobacterium</taxon>
    </lineage>
</organism>
<sequence length="671" mass="71727">MAIRDAGSVRALALVGPTSAGKTALMEALLEAATGQAVRPGEVGDSSPEARARGHSVELNLAGFEFLGDRYVVVDCPGSLEFCAEIDPALPAMDLAIVVAEPDPAKAALLQPTLRELERLGVPHALFINKMDQARGGLQDLLDALAPVSSAPLVARQIPTWKGDRVAGYIDLALERCFVYRPGKPSEQVEIPGELQQEEAQARFHMLEQMADFDDELMEQLLSDVTPSRDAVFADLVKELNDGAIVPVFFGSAQNGFGVRRLLKALRHETPAASKAADRLGVTRGAYVLKTAYAGQSGKLAYARVFGAKLTDGAELTLPDGAKSRAGGLSQVQGAALKKISEASVGDICAIGKVEAAAAGQILSTTGQPQAVKAAARPRRPLFAVALMARNRNDDVRLSGALGKLVEEDPGLSLTHDAEQRQVLLAGQGEGHVRLALERLKRRFGVEIDTVQPKTPYRETIGRGTTHRARHKKQSGGHGQFADVSIEVRPLPRGSGFVFQSKVVGGAVPRQWVPAVEMGVRDGLQKGPLGFPVTDLEVTLVDGMTHSVDSSEMAFRTVGRLAIDEALKALGTVLLEPIEKLTVYSPSPSASHVTSALTARRGQILGLGPREDWRGWERIEAYLPQSERQDLIAELRGLTQGLGAFEADFDHMSELHGRLAEEAAQGSRAAQ</sequence>
<dbReference type="GO" id="GO:0005525">
    <property type="term" value="F:GTP binding"/>
    <property type="evidence" value="ECO:0007669"/>
    <property type="project" value="UniProtKB-KW"/>
</dbReference>
<dbReference type="RefSeq" id="WP_111277031.1">
    <property type="nucleotide sequence ID" value="NZ_QFYS01000007.1"/>
</dbReference>
<dbReference type="InterPro" id="IPR027417">
    <property type="entry name" value="P-loop_NTPase"/>
</dbReference>
<keyword evidence="5" id="KW-0342">GTP-binding</keyword>
<dbReference type="PANTHER" id="PTHR43261">
    <property type="entry name" value="TRANSLATION ELONGATION FACTOR G-RELATED"/>
    <property type="match status" value="1"/>
</dbReference>
<dbReference type="Pfam" id="PF03764">
    <property type="entry name" value="EFG_IV"/>
    <property type="match status" value="1"/>
</dbReference>
<keyword evidence="3 10" id="KW-0251">Elongation factor</keyword>
<dbReference type="InterPro" id="IPR000795">
    <property type="entry name" value="T_Tr_GTP-bd_dom"/>
</dbReference>
<evidence type="ECO:0000256" key="3">
    <source>
        <dbReference type="ARBA" id="ARBA00022768"/>
    </source>
</evidence>
<feature type="domain" description="Elongation factor EFG" evidence="8">
    <location>
        <begin position="573"/>
        <end position="663"/>
    </location>
</feature>
<dbReference type="Gene3D" id="3.30.70.240">
    <property type="match status" value="1"/>
</dbReference>
<evidence type="ECO:0000256" key="2">
    <source>
        <dbReference type="ARBA" id="ARBA00022741"/>
    </source>
</evidence>
<dbReference type="Gene3D" id="3.40.50.300">
    <property type="entry name" value="P-loop containing nucleotide triphosphate hydrolases"/>
    <property type="match status" value="1"/>
</dbReference>
<dbReference type="CDD" id="cd01434">
    <property type="entry name" value="EFG_mtEFG1_IV"/>
    <property type="match status" value="1"/>
</dbReference>
<dbReference type="InterPro" id="IPR041095">
    <property type="entry name" value="EFG_II"/>
</dbReference>
<dbReference type="NCBIfam" id="NF009379">
    <property type="entry name" value="PRK12740.1-3"/>
    <property type="match status" value="1"/>
</dbReference>
<dbReference type="SUPFAM" id="SSF54980">
    <property type="entry name" value="EF-G C-terminal domain-like"/>
    <property type="match status" value="2"/>
</dbReference>
<dbReference type="Pfam" id="PF00679">
    <property type="entry name" value="EFG_C"/>
    <property type="match status" value="1"/>
</dbReference>
<keyword evidence="11" id="KW-1185">Reference proteome</keyword>
<gene>
    <name evidence="10" type="ORF">DJ019_15835</name>
</gene>
<dbReference type="GO" id="GO:0097216">
    <property type="term" value="F:guanosine tetraphosphate binding"/>
    <property type="evidence" value="ECO:0007669"/>
    <property type="project" value="UniProtKB-ARBA"/>
</dbReference>
<dbReference type="GO" id="GO:0032790">
    <property type="term" value="P:ribosome disassembly"/>
    <property type="evidence" value="ECO:0007669"/>
    <property type="project" value="TreeGrafter"/>
</dbReference>
<evidence type="ECO:0000256" key="4">
    <source>
        <dbReference type="ARBA" id="ARBA00022917"/>
    </source>
</evidence>
<evidence type="ECO:0000259" key="8">
    <source>
        <dbReference type="SMART" id="SM00838"/>
    </source>
</evidence>